<dbReference type="AlphaFoldDB" id="A0A8K2A2D8"/>
<protein>
    <submittedName>
        <fullName evidence="2">Uncharacterized protein</fullName>
    </submittedName>
</protein>
<gene>
    <name evidence="2" type="ORF">GS597_19250</name>
</gene>
<feature type="signal peptide" evidence="1">
    <location>
        <begin position="1"/>
        <end position="25"/>
    </location>
</feature>
<reference evidence="2" key="1">
    <citation type="submission" date="2019-12" db="EMBL/GenBank/DDBJ databases">
        <title>High-Quality draft genome sequences of three cyanobacteria isolated from the limestone walls of the Old Cathedral of Coimbra.</title>
        <authorList>
            <person name="Tiago I."/>
            <person name="Soares F."/>
            <person name="Portugal A."/>
        </authorList>
    </citation>
    <scope>NUCLEOTIDE SEQUENCE [LARGE SCALE GENOMIC DNA]</scope>
    <source>
        <strain evidence="2">C</strain>
    </source>
</reference>
<dbReference type="EMBL" id="WVIC01000059">
    <property type="protein sequence ID" value="NCJ08607.1"/>
    <property type="molecule type" value="Genomic_DNA"/>
</dbReference>
<dbReference type="RefSeq" id="WP_161827080.1">
    <property type="nucleotide sequence ID" value="NZ_WVIC01000059.1"/>
</dbReference>
<keyword evidence="3" id="KW-1185">Reference proteome</keyword>
<evidence type="ECO:0000256" key="1">
    <source>
        <dbReference type="SAM" id="SignalP"/>
    </source>
</evidence>
<accession>A0A8K2A2D8</accession>
<feature type="chain" id="PRO_5035455571" evidence="1">
    <location>
        <begin position="26"/>
        <end position="140"/>
    </location>
</feature>
<name>A0A8K2A2D8_9CYAN</name>
<evidence type="ECO:0000313" key="2">
    <source>
        <dbReference type="EMBL" id="NCJ08607.1"/>
    </source>
</evidence>
<sequence length="140" mass="15792">MFKSICSTLIIILPHAFLNASLVIAGEIKPYQVTCYFFKQGQLILKDKNCIREGWTWTGGGGVKLRWSDGVVTQIKWGLQGRGTPVCQSSEETEVDGVCGKRYELHPTTLRTLRSSELNRYPNAIYCTQLKQKSICSQYP</sequence>
<organism evidence="2 3">
    <name type="scientific">Petrachloros mirabilis ULC683</name>
    <dbReference type="NCBI Taxonomy" id="2781853"/>
    <lineage>
        <taxon>Bacteria</taxon>
        <taxon>Bacillati</taxon>
        <taxon>Cyanobacteriota</taxon>
        <taxon>Cyanophyceae</taxon>
        <taxon>Synechococcales</taxon>
        <taxon>Petrachlorosaceae</taxon>
        <taxon>Petrachloros</taxon>
        <taxon>Petrachloros mirabilis</taxon>
    </lineage>
</organism>
<comment type="caution">
    <text evidence="2">The sequence shown here is derived from an EMBL/GenBank/DDBJ whole genome shotgun (WGS) entry which is preliminary data.</text>
</comment>
<keyword evidence="1" id="KW-0732">Signal</keyword>
<evidence type="ECO:0000313" key="3">
    <source>
        <dbReference type="Proteomes" id="UP000607397"/>
    </source>
</evidence>
<dbReference type="Proteomes" id="UP000607397">
    <property type="component" value="Unassembled WGS sequence"/>
</dbReference>
<proteinExistence type="predicted"/>